<dbReference type="PANTHER" id="PTHR23110:SF99">
    <property type="entry name" value="BROAD-COMPLEX CORE PROTEIN ISOFORM 6"/>
    <property type="match status" value="1"/>
</dbReference>
<dbReference type="SMART" id="SM00355">
    <property type="entry name" value="ZnF_C2H2"/>
    <property type="match status" value="4"/>
</dbReference>
<evidence type="ECO:0000256" key="6">
    <source>
        <dbReference type="PROSITE-ProRule" id="PRU00042"/>
    </source>
</evidence>
<proteinExistence type="predicted"/>
<dbReference type="InterPro" id="IPR036236">
    <property type="entry name" value="Znf_C2H2_sf"/>
</dbReference>
<name>A0A8J9Y6F5_9NEOP</name>
<dbReference type="Gene3D" id="3.30.160.60">
    <property type="entry name" value="Classic Zinc Finger"/>
    <property type="match status" value="2"/>
</dbReference>
<comment type="subcellular location">
    <subcellularLocation>
        <location evidence="1">Nucleus</location>
    </subcellularLocation>
</comment>
<evidence type="ECO:0000256" key="3">
    <source>
        <dbReference type="ARBA" id="ARBA00022723"/>
    </source>
</evidence>
<dbReference type="Gene3D" id="3.30.710.10">
    <property type="entry name" value="Potassium Channel Kv1.1, Chain A"/>
    <property type="match status" value="1"/>
</dbReference>
<dbReference type="FunFam" id="3.30.710.10:FF:000118">
    <property type="entry name" value="Abrupt, isoform B"/>
    <property type="match status" value="1"/>
</dbReference>
<dbReference type="PROSITE" id="PS50157">
    <property type="entry name" value="ZINC_FINGER_C2H2_2"/>
    <property type="match status" value="4"/>
</dbReference>
<dbReference type="GO" id="GO:0007423">
    <property type="term" value="P:sensory organ development"/>
    <property type="evidence" value="ECO:0007669"/>
    <property type="project" value="UniProtKB-ARBA"/>
</dbReference>
<gene>
    <name evidence="10" type="ORF">BINO364_LOCUS2203</name>
</gene>
<keyword evidence="6" id="KW-0862">Zinc</keyword>
<keyword evidence="4" id="KW-0677">Repeat</keyword>
<dbReference type="GO" id="GO:0008270">
    <property type="term" value="F:zinc ion binding"/>
    <property type="evidence" value="ECO:0007669"/>
    <property type="project" value="UniProtKB-KW"/>
</dbReference>
<evidence type="ECO:0000256" key="1">
    <source>
        <dbReference type="ARBA" id="ARBA00004123"/>
    </source>
</evidence>
<dbReference type="SUPFAM" id="SSF54695">
    <property type="entry name" value="POZ domain"/>
    <property type="match status" value="1"/>
</dbReference>
<dbReference type="AlphaFoldDB" id="A0A8J9Y6F5"/>
<evidence type="ECO:0008006" key="12">
    <source>
        <dbReference type="Google" id="ProtNLM"/>
    </source>
</evidence>
<dbReference type="Pfam" id="PF00651">
    <property type="entry name" value="BTB"/>
    <property type="match status" value="1"/>
</dbReference>
<dbReference type="OrthoDB" id="6359816at2759"/>
<feature type="compositionally biased region" description="Polar residues" evidence="7">
    <location>
        <begin position="259"/>
        <end position="281"/>
    </location>
</feature>
<evidence type="ECO:0000256" key="4">
    <source>
        <dbReference type="ARBA" id="ARBA00022737"/>
    </source>
</evidence>
<dbReference type="GO" id="GO:0048813">
    <property type="term" value="P:dendrite morphogenesis"/>
    <property type="evidence" value="ECO:0007669"/>
    <property type="project" value="UniProtKB-ARBA"/>
</dbReference>
<keyword evidence="6" id="KW-0863">Zinc-finger</keyword>
<accession>A0A8J9Y6F5</accession>
<keyword evidence="3" id="KW-0479">Metal-binding</keyword>
<feature type="domain" description="BTB" evidence="8">
    <location>
        <begin position="77"/>
        <end position="142"/>
    </location>
</feature>
<evidence type="ECO:0000256" key="7">
    <source>
        <dbReference type="SAM" id="MobiDB-lite"/>
    </source>
</evidence>
<feature type="compositionally biased region" description="Basic and acidic residues" evidence="7">
    <location>
        <begin position="238"/>
        <end position="247"/>
    </location>
</feature>
<keyword evidence="5" id="KW-0539">Nucleus</keyword>
<feature type="domain" description="C2H2-type" evidence="9">
    <location>
        <begin position="521"/>
        <end position="544"/>
    </location>
</feature>
<dbReference type="GO" id="GO:0005634">
    <property type="term" value="C:nucleus"/>
    <property type="evidence" value="ECO:0007669"/>
    <property type="project" value="UniProtKB-SubCell"/>
</dbReference>
<feature type="region of interest" description="Disordered" evidence="7">
    <location>
        <begin position="174"/>
        <end position="350"/>
    </location>
</feature>
<dbReference type="SMART" id="SM00225">
    <property type="entry name" value="BTB"/>
    <property type="match status" value="1"/>
</dbReference>
<dbReference type="InterPro" id="IPR013087">
    <property type="entry name" value="Znf_C2H2_type"/>
</dbReference>
<feature type="domain" description="C2H2-type" evidence="9">
    <location>
        <begin position="551"/>
        <end position="579"/>
    </location>
</feature>
<dbReference type="EMBL" id="OV170230">
    <property type="protein sequence ID" value="CAH0715246.1"/>
    <property type="molecule type" value="Genomic_DNA"/>
</dbReference>
<dbReference type="PANTHER" id="PTHR23110">
    <property type="entry name" value="BTB DOMAIN TRANSCRIPTION FACTOR"/>
    <property type="match status" value="1"/>
</dbReference>
<dbReference type="PROSITE" id="PS50097">
    <property type="entry name" value="BTB"/>
    <property type="match status" value="1"/>
</dbReference>
<protein>
    <recommendedName>
        <fullName evidence="12">Broad-complex</fullName>
    </recommendedName>
</protein>
<feature type="compositionally biased region" description="Basic and acidic residues" evidence="7">
    <location>
        <begin position="308"/>
        <end position="318"/>
    </location>
</feature>
<dbReference type="InterPro" id="IPR051095">
    <property type="entry name" value="Dros_DevTransReg"/>
</dbReference>
<reference evidence="10" key="1">
    <citation type="submission" date="2021-12" db="EMBL/GenBank/DDBJ databases">
        <authorList>
            <person name="Martin H S."/>
        </authorList>
    </citation>
    <scope>NUCLEOTIDE SEQUENCE</scope>
</reference>
<dbReference type="CDD" id="cd18315">
    <property type="entry name" value="BTB_POZ_BAB-like"/>
    <property type="match status" value="1"/>
</dbReference>
<evidence type="ECO:0000259" key="9">
    <source>
        <dbReference type="PROSITE" id="PS50157"/>
    </source>
</evidence>
<keyword evidence="11" id="KW-1185">Reference proteome</keyword>
<evidence type="ECO:0000259" key="8">
    <source>
        <dbReference type="PROSITE" id="PS50097"/>
    </source>
</evidence>
<evidence type="ECO:0000313" key="11">
    <source>
        <dbReference type="Proteomes" id="UP000838878"/>
    </source>
</evidence>
<feature type="domain" description="C2H2-type" evidence="9">
    <location>
        <begin position="434"/>
        <end position="462"/>
    </location>
</feature>
<dbReference type="GO" id="GO:0006357">
    <property type="term" value="P:regulation of transcription by RNA polymerase II"/>
    <property type="evidence" value="ECO:0007669"/>
    <property type="project" value="TreeGrafter"/>
</dbReference>
<dbReference type="PROSITE" id="PS00028">
    <property type="entry name" value="ZINC_FINGER_C2H2_1"/>
    <property type="match status" value="4"/>
</dbReference>
<dbReference type="GO" id="GO:0030707">
    <property type="term" value="P:follicle cell of egg chamber development"/>
    <property type="evidence" value="ECO:0007669"/>
    <property type="project" value="UniProtKB-ARBA"/>
</dbReference>
<evidence type="ECO:0000256" key="2">
    <source>
        <dbReference type="ARBA" id="ARBA00022473"/>
    </source>
</evidence>
<keyword evidence="2" id="KW-0217">Developmental protein</keyword>
<evidence type="ECO:0000313" key="10">
    <source>
        <dbReference type="EMBL" id="CAH0715246.1"/>
    </source>
</evidence>
<feature type="domain" description="C2H2-type" evidence="9">
    <location>
        <begin position="404"/>
        <end position="432"/>
    </location>
</feature>
<feature type="compositionally biased region" description="Low complexity" evidence="7">
    <location>
        <begin position="193"/>
        <end position="202"/>
    </location>
</feature>
<evidence type="ECO:0000256" key="5">
    <source>
        <dbReference type="ARBA" id="ARBA00023242"/>
    </source>
</evidence>
<dbReference type="SUPFAM" id="SSF57667">
    <property type="entry name" value="beta-beta-alpha zinc fingers"/>
    <property type="match status" value="2"/>
</dbReference>
<feature type="non-terminal residue" evidence="10">
    <location>
        <position position="611"/>
    </location>
</feature>
<dbReference type="InterPro" id="IPR000210">
    <property type="entry name" value="BTB/POZ_dom"/>
</dbReference>
<dbReference type="Pfam" id="PF13912">
    <property type="entry name" value="zf-C2H2_6"/>
    <property type="match status" value="2"/>
</dbReference>
<dbReference type="Proteomes" id="UP000838878">
    <property type="component" value="Chromosome 10"/>
</dbReference>
<organism evidence="10 11">
    <name type="scientific">Brenthis ino</name>
    <name type="common">lesser marbled fritillary</name>
    <dbReference type="NCBI Taxonomy" id="405034"/>
    <lineage>
        <taxon>Eukaryota</taxon>
        <taxon>Metazoa</taxon>
        <taxon>Ecdysozoa</taxon>
        <taxon>Arthropoda</taxon>
        <taxon>Hexapoda</taxon>
        <taxon>Insecta</taxon>
        <taxon>Pterygota</taxon>
        <taxon>Neoptera</taxon>
        <taxon>Endopterygota</taxon>
        <taxon>Lepidoptera</taxon>
        <taxon>Glossata</taxon>
        <taxon>Ditrysia</taxon>
        <taxon>Papilionoidea</taxon>
        <taxon>Nymphalidae</taxon>
        <taxon>Heliconiinae</taxon>
        <taxon>Argynnini</taxon>
        <taxon>Brenthis</taxon>
    </lineage>
</organism>
<sequence>MVFGSKTIAHLSTGVRVMDLTQTVKFERTVTIAKISHDSIIGQFKMVDTQHFCLRWNNYQSSITSAFENLRDDEDFVDVTLACDGKSLKAHRVVLSACSPYFRELLKSTPCKHPVIVLQDVAFADLLALVEFIYHGEVNVHQRSLSSFLKTAEVLRVSGLTQNDDNQGSLVQSVARATAAAASSPHTPPHPAHTPQAPHTPTYSEKLEEALLHPPSSIMRRILPPRRMSRSADNSPDVIKRARHDNNNDQPQIHDFSTKNHSMVNNTRAHEQGNNGNGICNSSSSPSPRLMDEVKNEPLELMCPSNPDIDRSTDDTPPHSHHRPLGGPPSRASSAEADDRTPPPQLPTSPFITPADTKLFASQHNYNYGMTALTDASLAGLSSPLTPDLAGTSQGGARTPQEEYRCEPCNKSLSSLTRLKRHIQNVHMRPSREPVCNICRRVYSSLNSLRNHKSIYHRKQQPPSGQGSKFATSGTLCQLVPNWDPSRRSLWCWYVGLFGPETNALMLVVMCGAVGPLGTGHRCEVCGKLLSTRLTLKRHTEQQHLQPLHSARCTLCHKVFRTLNSLNNHKSIYHRRQRATQQQPQNLSAEAKLPTTQPNIDFYKFKDQFNV</sequence>
<dbReference type="GO" id="GO:0061061">
    <property type="term" value="P:muscle structure development"/>
    <property type="evidence" value="ECO:0007669"/>
    <property type="project" value="UniProtKB-ARBA"/>
</dbReference>
<dbReference type="InterPro" id="IPR011333">
    <property type="entry name" value="SKP1/BTB/POZ_sf"/>
</dbReference>